<feature type="transmembrane region" description="Helical" evidence="1">
    <location>
        <begin position="37"/>
        <end position="56"/>
    </location>
</feature>
<gene>
    <name evidence="2" type="ORF">MNBD_GAMMA10-2485</name>
</gene>
<reference evidence="2" key="1">
    <citation type="submission" date="2018-06" db="EMBL/GenBank/DDBJ databases">
        <authorList>
            <person name="Zhirakovskaya E."/>
        </authorList>
    </citation>
    <scope>NUCLEOTIDE SEQUENCE</scope>
</reference>
<dbReference type="EMBL" id="UOFJ01000336">
    <property type="protein sequence ID" value="VAW68438.1"/>
    <property type="molecule type" value="Genomic_DNA"/>
</dbReference>
<organism evidence="2">
    <name type="scientific">hydrothermal vent metagenome</name>
    <dbReference type="NCBI Taxonomy" id="652676"/>
    <lineage>
        <taxon>unclassified sequences</taxon>
        <taxon>metagenomes</taxon>
        <taxon>ecological metagenomes</taxon>
    </lineage>
</organism>
<proteinExistence type="predicted"/>
<dbReference type="AlphaFoldDB" id="A0A3B0XJC3"/>
<keyword evidence="1" id="KW-0472">Membrane</keyword>
<protein>
    <submittedName>
        <fullName evidence="2">Uncharacterized protein</fullName>
    </submittedName>
</protein>
<sequence length="76" mass="8702">MNEILFYSLTGFIIFNIYITLRVVFSSQLDVFQKTAQSLIIWLLPVIGGTTVLYLLNDIDRNPPQGPTDVNNNQHF</sequence>
<evidence type="ECO:0000256" key="1">
    <source>
        <dbReference type="SAM" id="Phobius"/>
    </source>
</evidence>
<accession>A0A3B0XJC3</accession>
<keyword evidence="1" id="KW-1133">Transmembrane helix</keyword>
<feature type="transmembrane region" description="Helical" evidence="1">
    <location>
        <begin position="6"/>
        <end position="25"/>
    </location>
</feature>
<evidence type="ECO:0000313" key="2">
    <source>
        <dbReference type="EMBL" id="VAW68438.1"/>
    </source>
</evidence>
<name>A0A3B0XJC3_9ZZZZ</name>
<keyword evidence="1" id="KW-0812">Transmembrane</keyword>